<keyword evidence="4 6" id="KW-0694">RNA-binding</keyword>
<proteinExistence type="inferred from homology"/>
<dbReference type="PANTHER" id="PTHR15608">
    <property type="entry name" value="SPLICING FACTOR U2AF-ASSOCIATED PROTEIN 2"/>
    <property type="match status" value="1"/>
</dbReference>
<dbReference type="Proteomes" id="UP000269793">
    <property type="component" value="Chromosome IV"/>
</dbReference>
<dbReference type="GO" id="GO:0005684">
    <property type="term" value="C:U2-type spliceosomal complex"/>
    <property type="evidence" value="ECO:0007669"/>
    <property type="project" value="TreeGrafter"/>
</dbReference>
<dbReference type="Pfam" id="PF00076">
    <property type="entry name" value="RRM_1"/>
    <property type="match status" value="1"/>
</dbReference>
<keyword evidence="3" id="KW-0677">Repeat</keyword>
<dbReference type="Gene3D" id="3.30.70.330">
    <property type="match status" value="2"/>
</dbReference>
<evidence type="ECO:0000256" key="1">
    <source>
        <dbReference type="ARBA" id="ARBA00007747"/>
    </source>
</evidence>
<dbReference type="InterPro" id="IPR012677">
    <property type="entry name" value="Nucleotide-bd_a/b_plait_sf"/>
</dbReference>
<comment type="similarity">
    <text evidence="1">Belongs to the HTATSF1 family.</text>
</comment>
<feature type="compositionally biased region" description="Basic and acidic residues" evidence="7">
    <location>
        <begin position="370"/>
        <end position="390"/>
    </location>
</feature>
<dbReference type="EMBL" id="CP033151">
    <property type="protein sequence ID" value="AYO43207.1"/>
    <property type="molecule type" value="Genomic_DNA"/>
</dbReference>
<feature type="region of interest" description="Disordered" evidence="7">
    <location>
        <begin position="370"/>
        <end position="398"/>
    </location>
</feature>
<dbReference type="PROSITE" id="PS50102">
    <property type="entry name" value="RRM"/>
    <property type="match status" value="1"/>
</dbReference>
<dbReference type="PANTHER" id="PTHR15608:SF0">
    <property type="entry name" value="HIV TAT-SPECIFIC FACTOR 1"/>
    <property type="match status" value="1"/>
</dbReference>
<evidence type="ECO:0000256" key="4">
    <source>
        <dbReference type="ARBA" id="ARBA00022884"/>
    </source>
</evidence>
<dbReference type="GO" id="GO:0000398">
    <property type="term" value="P:mRNA splicing, via spliceosome"/>
    <property type="evidence" value="ECO:0007669"/>
    <property type="project" value="InterPro"/>
</dbReference>
<evidence type="ECO:0000256" key="3">
    <source>
        <dbReference type="ARBA" id="ARBA00022737"/>
    </source>
</evidence>
<organism evidence="9 10">
    <name type="scientific">Malassezia restricta (strain ATCC 96810 / NBRC 103918 / CBS 7877)</name>
    <name type="common">Seborrheic dermatitis infection agent</name>
    <dbReference type="NCBI Taxonomy" id="425264"/>
    <lineage>
        <taxon>Eukaryota</taxon>
        <taxon>Fungi</taxon>
        <taxon>Dikarya</taxon>
        <taxon>Basidiomycota</taxon>
        <taxon>Ustilaginomycotina</taxon>
        <taxon>Malasseziomycetes</taxon>
        <taxon>Malasseziales</taxon>
        <taxon>Malasseziaceae</taxon>
        <taxon>Malassezia</taxon>
    </lineage>
</organism>
<feature type="domain" description="RRM" evidence="8">
    <location>
        <begin position="140"/>
        <end position="232"/>
    </location>
</feature>
<reference evidence="9 10" key="1">
    <citation type="submission" date="2018-10" db="EMBL/GenBank/DDBJ databases">
        <title>Complete genome sequence of Malassezia restricta CBS 7877.</title>
        <authorList>
            <person name="Morand S.C."/>
            <person name="Bertignac M."/>
            <person name="Iltis A."/>
            <person name="Kolder I."/>
            <person name="Pirovano W."/>
            <person name="Jourdain R."/>
            <person name="Clavaud C."/>
        </authorList>
    </citation>
    <scope>NUCLEOTIDE SEQUENCE [LARGE SCALE GENOMIC DNA]</scope>
    <source>
        <strain evidence="9 10">CBS 7877</strain>
    </source>
</reference>
<dbReference type="InterPro" id="IPR000504">
    <property type="entry name" value="RRM_dom"/>
</dbReference>
<evidence type="ECO:0000313" key="10">
    <source>
        <dbReference type="Proteomes" id="UP000269793"/>
    </source>
</evidence>
<keyword evidence="10" id="KW-1185">Reference proteome</keyword>
<dbReference type="SMART" id="SM00360">
    <property type="entry name" value="RRM"/>
    <property type="match status" value="2"/>
</dbReference>
<keyword evidence="2" id="KW-0507">mRNA processing</keyword>
<evidence type="ECO:0000313" key="9">
    <source>
        <dbReference type="EMBL" id="AYO43207.1"/>
    </source>
</evidence>
<evidence type="ECO:0000259" key="8">
    <source>
        <dbReference type="PROSITE" id="PS50102"/>
    </source>
</evidence>
<dbReference type="GO" id="GO:0005686">
    <property type="term" value="C:U2 snRNP"/>
    <property type="evidence" value="ECO:0007669"/>
    <property type="project" value="TreeGrafter"/>
</dbReference>
<feature type="region of interest" description="Disordered" evidence="7">
    <location>
        <begin position="232"/>
        <end position="251"/>
    </location>
</feature>
<dbReference type="SUPFAM" id="SSF54928">
    <property type="entry name" value="RNA-binding domain, RBD"/>
    <property type="match status" value="2"/>
</dbReference>
<evidence type="ECO:0000256" key="6">
    <source>
        <dbReference type="PROSITE-ProRule" id="PRU00176"/>
    </source>
</evidence>
<evidence type="ECO:0000256" key="2">
    <source>
        <dbReference type="ARBA" id="ARBA00022664"/>
    </source>
</evidence>
<accession>A0A3G2SAS3</accession>
<gene>
    <name evidence="9" type="primary">uap2</name>
    <name evidence="9" type="ORF">DNF11_2257</name>
</gene>
<dbReference type="STRING" id="425264.A0A3G2SAS3"/>
<evidence type="ECO:0000256" key="7">
    <source>
        <dbReference type="SAM" id="MobiDB-lite"/>
    </source>
</evidence>
<dbReference type="VEuPathDB" id="FungiDB:DNF11_2257"/>
<name>A0A3G2SAS3_MALR7</name>
<feature type="compositionally biased region" description="Basic and acidic residues" evidence="7">
    <location>
        <begin position="117"/>
        <end position="127"/>
    </location>
</feature>
<evidence type="ECO:0000256" key="5">
    <source>
        <dbReference type="ARBA" id="ARBA00023187"/>
    </source>
</evidence>
<dbReference type="InterPro" id="IPR035979">
    <property type="entry name" value="RBD_domain_sf"/>
</dbReference>
<dbReference type="OrthoDB" id="10258585at2759"/>
<dbReference type="InterPro" id="IPR034393">
    <property type="entry name" value="TatSF1-like"/>
</dbReference>
<dbReference type="InterPro" id="IPR034392">
    <property type="entry name" value="TatSF1-like_RRM1"/>
</dbReference>
<protein>
    <submittedName>
        <fullName evidence="9">Splicing factor U2AF-associated protein 2</fullName>
    </submittedName>
</protein>
<keyword evidence="5" id="KW-0508">mRNA splicing</keyword>
<dbReference type="GO" id="GO:0003723">
    <property type="term" value="F:RNA binding"/>
    <property type="evidence" value="ECO:0007669"/>
    <property type="project" value="UniProtKB-UniRule"/>
</dbReference>
<feature type="region of interest" description="Disordered" evidence="7">
    <location>
        <begin position="114"/>
        <end position="140"/>
    </location>
</feature>
<dbReference type="AlphaFoldDB" id="A0A3G2SAS3"/>
<dbReference type="CDD" id="cd12281">
    <property type="entry name" value="RRM1_TatSF1_like"/>
    <property type="match status" value="1"/>
</dbReference>
<sequence length="398" mass="45075">MSLCTAADVGPRLLSAMSAGGRPPAYLDVRDAAVHYDKQSQRWIWEDDRGTEFEWHGEAPSQEIVDAANTESETTRITRGGWIRVIGDDEVAKQQEIYRVDGVDEHTPAAPVLMREQQSKKRKDDSQAHASAPKRARPNTSVFVSGLPLDASVNEIADVFARYGVLLEDDDGHPRIKMYRDPETQAFKGEALVVYFKPESVDLAIQLLDDTYLRAARGVHSGPCMRVERASFQDTPRPDAKAPLSDADKKSIQRRMNRMHNKINDWDSDSDERRTAGPSATARTVVLKKMFTLAELDEDPTLLLDLKQDVREECETLGDVTNVVLWDKESEGIMTVRFREPEAARRCEMRMHGRYFAGRQITAVRVDGKPKFRRTARQDDDEHGHERHDAFGAWLEQS</sequence>
<dbReference type="FunFam" id="3.30.70.330:FF:000105">
    <property type="entry name" value="HIV Tat-specific factor 1 homolog"/>
    <property type="match status" value="1"/>
</dbReference>